<proteinExistence type="predicted"/>
<keyword evidence="2" id="KW-1185">Reference proteome</keyword>
<reference evidence="1" key="1">
    <citation type="submission" date="2022-06" db="EMBL/GenBank/DDBJ databases">
        <title>Phylogenomic reconstructions and comparative analyses of Kickxellomycotina fungi.</title>
        <authorList>
            <person name="Reynolds N.K."/>
            <person name="Stajich J.E."/>
            <person name="Barry K."/>
            <person name="Grigoriev I.V."/>
            <person name="Crous P."/>
            <person name="Smith M.E."/>
        </authorList>
    </citation>
    <scope>NUCLEOTIDE SEQUENCE</scope>
    <source>
        <strain evidence="1">RSA 2271</strain>
    </source>
</reference>
<name>A0ACC1HN20_9FUNG</name>
<dbReference type="EMBL" id="JAMZIH010001864">
    <property type="protein sequence ID" value="KAJ1677842.1"/>
    <property type="molecule type" value="Genomic_DNA"/>
</dbReference>
<evidence type="ECO:0000313" key="2">
    <source>
        <dbReference type="Proteomes" id="UP001145114"/>
    </source>
</evidence>
<protein>
    <submittedName>
        <fullName evidence="1">Uncharacterized protein</fullName>
    </submittedName>
</protein>
<accession>A0ACC1HN20</accession>
<feature type="non-terminal residue" evidence="1">
    <location>
        <position position="258"/>
    </location>
</feature>
<comment type="caution">
    <text evidence="1">The sequence shown here is derived from an EMBL/GenBank/DDBJ whole genome shotgun (WGS) entry which is preliminary data.</text>
</comment>
<organism evidence="1 2">
    <name type="scientific">Spiromyces aspiralis</name>
    <dbReference type="NCBI Taxonomy" id="68401"/>
    <lineage>
        <taxon>Eukaryota</taxon>
        <taxon>Fungi</taxon>
        <taxon>Fungi incertae sedis</taxon>
        <taxon>Zoopagomycota</taxon>
        <taxon>Kickxellomycotina</taxon>
        <taxon>Kickxellomycetes</taxon>
        <taxon>Kickxellales</taxon>
        <taxon>Kickxellaceae</taxon>
        <taxon>Spiromyces</taxon>
    </lineage>
</organism>
<dbReference type="Proteomes" id="UP001145114">
    <property type="component" value="Unassembled WGS sequence"/>
</dbReference>
<sequence length="258" mass="28148">MKWFLQVLNTPNNSSGNSASIIVHFDSGRYLINCAEGTQRLCNEQKVRLINLRGLFMTQMHWRHFGGLPGMLLTIADAGVSKLDIVGGPNVTHGLVSTRHFLLRSSISINTHEMHTADDAYKDENLTVTPIHIYPDGYSQQPSTADSYRSNGGKQDNSYSNGAGPGAVDPAEIRRLMLSQMFSPKKQQSNSSDKPQSSCKGAQIEAEIMAQEGEAQTDVLSGTKEHDASGSQSAFRTQQSQPGTIRSVEHALRQSANS</sequence>
<evidence type="ECO:0000313" key="1">
    <source>
        <dbReference type="EMBL" id="KAJ1677842.1"/>
    </source>
</evidence>
<gene>
    <name evidence="1" type="ORF">EV182_005324</name>
</gene>